<dbReference type="EMBL" id="VFNV01000001">
    <property type="protein sequence ID" value="TQK76108.1"/>
    <property type="molecule type" value="Genomic_DNA"/>
</dbReference>
<dbReference type="InterPro" id="IPR029063">
    <property type="entry name" value="SAM-dependent_MTases_sf"/>
</dbReference>
<dbReference type="Pfam" id="PF01596">
    <property type="entry name" value="Methyltransf_3"/>
    <property type="match status" value="1"/>
</dbReference>
<dbReference type="AlphaFoldDB" id="A0A542SNG8"/>
<dbReference type="GO" id="GO:0008171">
    <property type="term" value="F:O-methyltransferase activity"/>
    <property type="evidence" value="ECO:0007669"/>
    <property type="project" value="InterPro"/>
</dbReference>
<dbReference type="PANTHER" id="PTHR10509:SF85">
    <property type="entry name" value="O-METHYLTRANSFERASE RV1220C-RELATED"/>
    <property type="match status" value="1"/>
</dbReference>
<dbReference type="PANTHER" id="PTHR10509">
    <property type="entry name" value="O-METHYLTRANSFERASE-RELATED"/>
    <property type="match status" value="1"/>
</dbReference>
<protein>
    <submittedName>
        <fullName evidence="4">Putative O-methyltransferase YrrM</fullName>
    </submittedName>
</protein>
<reference evidence="4 5" key="1">
    <citation type="submission" date="2019-06" db="EMBL/GenBank/DDBJ databases">
        <title>Sequencing the genomes of 1000 actinobacteria strains.</title>
        <authorList>
            <person name="Klenk H.-P."/>
        </authorList>
    </citation>
    <scope>NUCLEOTIDE SEQUENCE [LARGE SCALE GENOMIC DNA]</scope>
    <source>
        <strain evidence="4 5">DSM 10596</strain>
    </source>
</reference>
<gene>
    <name evidence="4" type="ORF">FB389_0766</name>
</gene>
<name>A0A542SNG8_9MICO</name>
<keyword evidence="3" id="KW-0949">S-adenosyl-L-methionine</keyword>
<dbReference type="GO" id="GO:0008757">
    <property type="term" value="F:S-adenosylmethionine-dependent methyltransferase activity"/>
    <property type="evidence" value="ECO:0007669"/>
    <property type="project" value="TreeGrafter"/>
</dbReference>
<dbReference type="Gene3D" id="3.40.50.150">
    <property type="entry name" value="Vaccinia Virus protein VP39"/>
    <property type="match status" value="1"/>
</dbReference>
<dbReference type="PROSITE" id="PS51682">
    <property type="entry name" value="SAM_OMT_I"/>
    <property type="match status" value="1"/>
</dbReference>
<dbReference type="InterPro" id="IPR002935">
    <property type="entry name" value="SAM_O-MeTrfase"/>
</dbReference>
<organism evidence="4 5">
    <name type="scientific">Rarobacter incanus</name>
    <dbReference type="NCBI Taxonomy" id="153494"/>
    <lineage>
        <taxon>Bacteria</taxon>
        <taxon>Bacillati</taxon>
        <taxon>Actinomycetota</taxon>
        <taxon>Actinomycetes</taxon>
        <taxon>Micrococcales</taxon>
        <taxon>Rarobacteraceae</taxon>
        <taxon>Rarobacter</taxon>
    </lineage>
</organism>
<evidence type="ECO:0000256" key="3">
    <source>
        <dbReference type="ARBA" id="ARBA00022691"/>
    </source>
</evidence>
<evidence type="ECO:0000313" key="4">
    <source>
        <dbReference type="EMBL" id="TQK76108.1"/>
    </source>
</evidence>
<keyword evidence="2 4" id="KW-0808">Transferase</keyword>
<proteinExistence type="predicted"/>
<dbReference type="GO" id="GO:0032259">
    <property type="term" value="P:methylation"/>
    <property type="evidence" value="ECO:0007669"/>
    <property type="project" value="UniProtKB-KW"/>
</dbReference>
<dbReference type="InterPro" id="IPR050362">
    <property type="entry name" value="Cation-dep_OMT"/>
</dbReference>
<dbReference type="SUPFAM" id="SSF53335">
    <property type="entry name" value="S-adenosyl-L-methionine-dependent methyltransferases"/>
    <property type="match status" value="1"/>
</dbReference>
<evidence type="ECO:0000256" key="1">
    <source>
        <dbReference type="ARBA" id="ARBA00022603"/>
    </source>
</evidence>
<evidence type="ECO:0000256" key="2">
    <source>
        <dbReference type="ARBA" id="ARBA00022679"/>
    </source>
</evidence>
<dbReference type="RefSeq" id="WP_246043504.1">
    <property type="nucleotide sequence ID" value="NZ_BAAATB010000002.1"/>
</dbReference>
<accession>A0A542SNG8</accession>
<comment type="caution">
    <text evidence="4">The sequence shown here is derived from an EMBL/GenBank/DDBJ whole genome shotgun (WGS) entry which is preliminary data.</text>
</comment>
<keyword evidence="5" id="KW-1185">Reference proteome</keyword>
<sequence>MTDAPGIEAARERAGEYGMAAISRATGAVLRVIAAAMGARTVVEVGTGAGITAQYLLEAMPADGVVTTIDAEAEHQRQAKVALREAGIGVNRTRPILGRPLEVLPRLADAAYDIVVLSERPEMLAAYTDHVLRILRPGGAVIVLNALWHDAVADPARRDEPVVALRQVIRSLHDDERLFSAIVPVGAGILVGTKR</sequence>
<evidence type="ECO:0000313" key="5">
    <source>
        <dbReference type="Proteomes" id="UP000316181"/>
    </source>
</evidence>
<keyword evidence="1 4" id="KW-0489">Methyltransferase</keyword>
<dbReference type="Proteomes" id="UP000316181">
    <property type="component" value="Unassembled WGS sequence"/>
</dbReference>
<dbReference type="CDD" id="cd02440">
    <property type="entry name" value="AdoMet_MTases"/>
    <property type="match status" value="1"/>
</dbReference>